<dbReference type="PANTHER" id="PTHR33048">
    <property type="entry name" value="PTH11-LIKE INTEGRAL MEMBRANE PROTEIN (AFU_ORTHOLOGUE AFUA_5G11245)"/>
    <property type="match status" value="1"/>
</dbReference>
<keyword evidence="9" id="KW-1185">Reference proteome</keyword>
<evidence type="ECO:0000256" key="6">
    <source>
        <dbReference type="SAM" id="Phobius"/>
    </source>
</evidence>
<comment type="subcellular location">
    <subcellularLocation>
        <location evidence="1">Membrane</location>
        <topology evidence="1">Multi-pass membrane protein</topology>
    </subcellularLocation>
</comment>
<evidence type="ECO:0000313" key="9">
    <source>
        <dbReference type="Proteomes" id="UP000094444"/>
    </source>
</evidence>
<protein>
    <recommendedName>
        <fullName evidence="7">Rhodopsin domain-containing protein</fullName>
    </recommendedName>
</protein>
<comment type="similarity">
    <text evidence="5">Belongs to the SAT4 family.</text>
</comment>
<dbReference type="Pfam" id="PF20684">
    <property type="entry name" value="Fung_rhodopsin"/>
    <property type="match status" value="1"/>
</dbReference>
<evidence type="ECO:0000256" key="3">
    <source>
        <dbReference type="ARBA" id="ARBA00022989"/>
    </source>
</evidence>
<feature type="domain" description="Rhodopsin" evidence="7">
    <location>
        <begin position="6"/>
        <end position="172"/>
    </location>
</feature>
<gene>
    <name evidence="8" type="ORF">DHEL01_v206735</name>
</gene>
<dbReference type="PANTHER" id="PTHR33048:SF158">
    <property type="entry name" value="MEMBRANE PROTEIN PTH11-LIKE, PUTATIVE-RELATED"/>
    <property type="match status" value="1"/>
</dbReference>
<evidence type="ECO:0000259" key="7">
    <source>
        <dbReference type="Pfam" id="PF20684"/>
    </source>
</evidence>
<proteinExistence type="inferred from homology"/>
<dbReference type="EMBL" id="MAVT02000564">
    <property type="protein sequence ID" value="POS74874.1"/>
    <property type="molecule type" value="Genomic_DNA"/>
</dbReference>
<dbReference type="Proteomes" id="UP000094444">
    <property type="component" value="Unassembled WGS sequence"/>
</dbReference>
<keyword evidence="4 6" id="KW-0472">Membrane</keyword>
<feature type="transmembrane region" description="Helical" evidence="6">
    <location>
        <begin position="111"/>
        <end position="133"/>
    </location>
</feature>
<dbReference type="OrthoDB" id="444631at2759"/>
<dbReference type="InterPro" id="IPR052337">
    <property type="entry name" value="SAT4-like"/>
</dbReference>
<feature type="transmembrane region" description="Helical" evidence="6">
    <location>
        <begin position="79"/>
        <end position="99"/>
    </location>
</feature>
<reference evidence="8" key="1">
    <citation type="submission" date="2017-09" db="EMBL/GenBank/DDBJ databases">
        <title>Polyketide synthases of a Diaporthe helianthi virulent isolate.</title>
        <authorList>
            <person name="Baroncelli R."/>
        </authorList>
    </citation>
    <scope>NUCLEOTIDE SEQUENCE [LARGE SCALE GENOMIC DNA]</scope>
    <source>
        <strain evidence="8">7/96</strain>
    </source>
</reference>
<dbReference type="AlphaFoldDB" id="A0A2P5HX97"/>
<evidence type="ECO:0000256" key="2">
    <source>
        <dbReference type="ARBA" id="ARBA00022692"/>
    </source>
</evidence>
<keyword evidence="2 6" id="KW-0812">Transmembrane</keyword>
<evidence type="ECO:0000256" key="5">
    <source>
        <dbReference type="ARBA" id="ARBA00038359"/>
    </source>
</evidence>
<feature type="transmembrane region" description="Helical" evidence="6">
    <location>
        <begin position="29"/>
        <end position="50"/>
    </location>
</feature>
<feature type="transmembrane region" description="Helical" evidence="6">
    <location>
        <begin position="145"/>
        <end position="169"/>
    </location>
</feature>
<dbReference type="STRING" id="158607.A0A2P5HX97"/>
<dbReference type="GO" id="GO:0016020">
    <property type="term" value="C:membrane"/>
    <property type="evidence" value="ECO:0007669"/>
    <property type="project" value="UniProtKB-SubCell"/>
</dbReference>
<evidence type="ECO:0000256" key="4">
    <source>
        <dbReference type="ARBA" id="ARBA00023136"/>
    </source>
</evidence>
<comment type="caution">
    <text evidence="8">The sequence shown here is derived from an EMBL/GenBank/DDBJ whole genome shotgun (WGS) entry which is preliminary data.</text>
</comment>
<keyword evidence="3 6" id="KW-1133">Transmembrane helix</keyword>
<evidence type="ECO:0000313" key="8">
    <source>
        <dbReference type="EMBL" id="POS74874.1"/>
    </source>
</evidence>
<evidence type="ECO:0000256" key="1">
    <source>
        <dbReference type="ARBA" id="ARBA00004141"/>
    </source>
</evidence>
<organism evidence="8 9">
    <name type="scientific">Diaporthe helianthi</name>
    <dbReference type="NCBI Taxonomy" id="158607"/>
    <lineage>
        <taxon>Eukaryota</taxon>
        <taxon>Fungi</taxon>
        <taxon>Dikarya</taxon>
        <taxon>Ascomycota</taxon>
        <taxon>Pezizomycotina</taxon>
        <taxon>Sordariomycetes</taxon>
        <taxon>Sordariomycetidae</taxon>
        <taxon>Diaporthales</taxon>
        <taxon>Diaporthaceae</taxon>
        <taxon>Diaporthe</taxon>
    </lineage>
</organism>
<dbReference type="InterPro" id="IPR049326">
    <property type="entry name" value="Rhodopsin_dom_fungi"/>
</dbReference>
<name>A0A2P5HX97_DIAHE</name>
<accession>A0A2P5HX97</accession>
<sequence length="323" mass="36264">MHSLGSMFFKLTLLTLILRLFGPIRWARWLVWAGIAATTIPYTSLSIFILSNCVPRNGQTWHYTTYYGTCTMAQERNSLANGVFGLISDLYILAIPLWLVSRLSLPKKRKLGVMGVFLTGLLACGCSAGGLAARAIMDLSDGTWSIVYVFGILELNIGLICACAPVVALPFKAMGASIAASWSFIRDYSRTLLVNRSNSKVEEIDEYNMTHRLSYAETKHQLPQMVKGDGAITGLRSFMRRAYRSTFVTNMQKTAPLPSTQQITTTTLIKEDFSHDYHDQLKYIHSVQIGGETYQPGYYAMPQPPRPAALQQQNYWQQNQQTY</sequence>
<dbReference type="InParanoid" id="A0A2P5HX97"/>